<feature type="transmembrane region" description="Helical" evidence="9">
    <location>
        <begin position="446"/>
        <end position="464"/>
    </location>
</feature>
<evidence type="ECO:0000256" key="6">
    <source>
        <dbReference type="ARBA" id="ARBA00022989"/>
    </source>
</evidence>
<feature type="transmembrane region" description="Helical" evidence="9">
    <location>
        <begin position="574"/>
        <end position="593"/>
    </location>
</feature>
<evidence type="ECO:0000256" key="3">
    <source>
        <dbReference type="ARBA" id="ARBA00022475"/>
    </source>
</evidence>
<keyword evidence="2 9" id="KW-0813">Transport</keyword>
<dbReference type="GO" id="GO:0043952">
    <property type="term" value="P:protein transport by the Sec complex"/>
    <property type="evidence" value="ECO:0007669"/>
    <property type="project" value="UniProtKB-UniRule"/>
</dbReference>
<comment type="subcellular location">
    <subcellularLocation>
        <location evidence="1 9">Cell membrane</location>
        <topology evidence="1 9">Multi-pass membrane protein</topology>
    </subcellularLocation>
</comment>
<feature type="transmembrane region" description="Helical" evidence="9">
    <location>
        <begin position="497"/>
        <end position="522"/>
    </location>
</feature>
<protein>
    <recommendedName>
        <fullName evidence="9">Protein translocase subunit SecD</fullName>
    </recommendedName>
</protein>
<dbReference type="GO" id="GO:0065002">
    <property type="term" value="P:intracellular protein transmembrane transport"/>
    <property type="evidence" value="ECO:0007669"/>
    <property type="project" value="UniProtKB-UniRule"/>
</dbReference>
<keyword evidence="5 9" id="KW-0653">Protein transport</keyword>
<dbReference type="InterPro" id="IPR005791">
    <property type="entry name" value="SecD"/>
</dbReference>
<dbReference type="SUPFAM" id="SSF82866">
    <property type="entry name" value="Multidrug efflux transporter AcrB transmembrane domain"/>
    <property type="match status" value="1"/>
</dbReference>
<name>A0A7R7DPA1_9ACTN</name>
<comment type="similarity">
    <text evidence="9">Belongs to the SecD/SecF family. SecD subfamily.</text>
</comment>
<dbReference type="KEGG" id="atl:Athai_27650"/>
<sequence length="641" mass="67439">MAPPPKGRMHPSRYLAVLGGIFVVLYALVFFTGPGSIGDVHQKLKPRLGLDLVGGTTLTLIAQTTDGKPPPKTSLEEARNIIEQRVNGLGIAEPEVVTEGNQNIVVSVAGQNSDAIKQVGQPAQLRFRKVINATQDQGPTASPTPKPSASSSGKPKASGSATPSGSVKPSASKTPSATPSASKSAQSSKSPSASSTPSAAASPSTDNTNVGTNKAAQKKLLAKVQKKLGATYQLAQQVTSPDQVAQGGAQAEQALKGFRKLSPAEVSVLPTTMQFNIPQISCKQLNNRPAGSIDNENAQVVSCDSGQKLLLDKAKVLGTDVKSADYTYDNQAGGWKVTLSFKGKGQSKWTNLTKEAYDNSGKTKCEQAALGAEGHCRVAIVLDTKVVSSPQITSVIAGDAEITGGFSQSQATLLANQLKFGALPLTFHQGEANQVSASLGTSQLEAGLIAAAIGLLIVIIYSLFYYRLLGIVIFLSLVLSGLLVFAALILLGRNPGLTLTLAGFAGFVVSLGVAADSFVIYFERLKDEIRDGRSPRSAVPRAWARARRTIISANAITILCAAVLYFLSAGSVKGFAFALGLATILDLIVVFLFRHPIMTLFARSKAFLSPRVSGLGRVLDQQRSEEKPTRRRSGRTETKEA</sequence>
<dbReference type="Pfam" id="PF21760">
    <property type="entry name" value="SecD_1st"/>
    <property type="match status" value="1"/>
</dbReference>
<feature type="domain" description="SecDF P1 head subdomain" evidence="13">
    <location>
        <begin position="304"/>
        <end position="424"/>
    </location>
</feature>
<evidence type="ECO:0000313" key="14">
    <source>
        <dbReference type="EMBL" id="BCJ35262.1"/>
    </source>
</evidence>
<proteinExistence type="inferred from homology"/>
<dbReference type="InterPro" id="IPR048631">
    <property type="entry name" value="SecD_1st"/>
</dbReference>
<evidence type="ECO:0000256" key="8">
    <source>
        <dbReference type="ARBA" id="ARBA00023136"/>
    </source>
</evidence>
<evidence type="ECO:0000256" key="5">
    <source>
        <dbReference type="ARBA" id="ARBA00022927"/>
    </source>
</evidence>
<dbReference type="PANTHER" id="PTHR30081">
    <property type="entry name" value="PROTEIN-EXPORT MEMBRANE PROTEIN SEC"/>
    <property type="match status" value="1"/>
</dbReference>
<evidence type="ECO:0000259" key="12">
    <source>
        <dbReference type="Pfam" id="PF21760"/>
    </source>
</evidence>
<dbReference type="NCBIfam" id="TIGR01129">
    <property type="entry name" value="secD"/>
    <property type="match status" value="1"/>
</dbReference>
<dbReference type="InterPro" id="IPR048634">
    <property type="entry name" value="SecD_SecF_C"/>
</dbReference>
<evidence type="ECO:0000313" key="15">
    <source>
        <dbReference type="Proteomes" id="UP000611640"/>
    </source>
</evidence>
<dbReference type="PANTHER" id="PTHR30081:SF1">
    <property type="entry name" value="PROTEIN TRANSLOCASE SUBUNIT SECD"/>
    <property type="match status" value="1"/>
</dbReference>
<gene>
    <name evidence="9 14" type="primary">secD</name>
    <name evidence="14" type="ORF">Athai_27650</name>
</gene>
<dbReference type="Gene3D" id="3.30.1360.200">
    <property type="match status" value="1"/>
</dbReference>
<evidence type="ECO:0000256" key="7">
    <source>
        <dbReference type="ARBA" id="ARBA00023010"/>
    </source>
</evidence>
<evidence type="ECO:0000259" key="13">
    <source>
        <dbReference type="Pfam" id="PF22599"/>
    </source>
</evidence>
<evidence type="ECO:0000256" key="9">
    <source>
        <dbReference type="HAMAP-Rule" id="MF_01463"/>
    </source>
</evidence>
<comment type="function">
    <text evidence="9">Part of the Sec protein translocase complex. Interacts with the SecYEG preprotein conducting channel. SecDF uses the proton motive force (PMF) to complete protein translocation after the ATP-dependent function of SecA.</text>
</comment>
<dbReference type="NCBIfam" id="TIGR00916">
    <property type="entry name" value="2A0604s01"/>
    <property type="match status" value="1"/>
</dbReference>
<feature type="compositionally biased region" description="Basic and acidic residues" evidence="10">
    <location>
        <begin position="620"/>
        <end position="641"/>
    </location>
</feature>
<organism evidence="14 15">
    <name type="scientific">Actinocatenispora thailandica</name>
    <dbReference type="NCBI Taxonomy" id="227318"/>
    <lineage>
        <taxon>Bacteria</taxon>
        <taxon>Bacillati</taxon>
        <taxon>Actinomycetota</taxon>
        <taxon>Actinomycetes</taxon>
        <taxon>Micromonosporales</taxon>
        <taxon>Micromonosporaceae</taxon>
        <taxon>Actinocatenispora</taxon>
    </lineage>
</organism>
<dbReference type="InterPro" id="IPR054384">
    <property type="entry name" value="SecDF_P1_head"/>
</dbReference>
<reference evidence="14 15" key="1">
    <citation type="submission" date="2020-08" db="EMBL/GenBank/DDBJ databases">
        <title>Whole genome shotgun sequence of Actinocatenispora thailandica NBRC 105041.</title>
        <authorList>
            <person name="Komaki H."/>
            <person name="Tamura T."/>
        </authorList>
    </citation>
    <scope>NUCLEOTIDE SEQUENCE [LARGE SCALE GENOMIC DNA]</scope>
    <source>
        <strain evidence="14 15">NBRC 105041</strain>
    </source>
</reference>
<evidence type="ECO:0000256" key="10">
    <source>
        <dbReference type="SAM" id="MobiDB-lite"/>
    </source>
</evidence>
<dbReference type="GO" id="GO:0005886">
    <property type="term" value="C:plasma membrane"/>
    <property type="evidence" value="ECO:0007669"/>
    <property type="project" value="UniProtKB-SubCell"/>
</dbReference>
<feature type="transmembrane region" description="Helical" evidence="9">
    <location>
        <begin position="550"/>
        <end position="568"/>
    </location>
</feature>
<feature type="compositionally biased region" description="Low complexity" evidence="10">
    <location>
        <begin position="138"/>
        <end position="205"/>
    </location>
</feature>
<dbReference type="Pfam" id="PF22599">
    <property type="entry name" value="SecDF_P1_head"/>
    <property type="match status" value="1"/>
</dbReference>
<feature type="domain" description="Protein export membrane protein SecD/SecF C-terminal" evidence="11">
    <location>
        <begin position="429"/>
        <end position="601"/>
    </location>
</feature>
<keyword evidence="3 9" id="KW-1003">Cell membrane</keyword>
<dbReference type="HAMAP" id="MF_01463_B">
    <property type="entry name" value="SecD_B"/>
    <property type="match status" value="1"/>
</dbReference>
<keyword evidence="7 9" id="KW-0811">Translocation</keyword>
<keyword evidence="15" id="KW-1185">Reference proteome</keyword>
<feature type="region of interest" description="Disordered" evidence="10">
    <location>
        <begin position="135"/>
        <end position="213"/>
    </location>
</feature>
<dbReference type="Proteomes" id="UP000611640">
    <property type="component" value="Chromosome"/>
</dbReference>
<dbReference type="Pfam" id="PF02355">
    <property type="entry name" value="SecD_SecF_C"/>
    <property type="match status" value="1"/>
</dbReference>
<dbReference type="AlphaFoldDB" id="A0A7R7DPA1"/>
<comment type="subunit">
    <text evidence="9">Forms a complex with SecF. Part of the essential Sec protein translocation apparatus which comprises SecA, SecYEG and auxiliary proteins SecDF. Other proteins may also be involved.</text>
</comment>
<dbReference type="EMBL" id="AP023355">
    <property type="protein sequence ID" value="BCJ35262.1"/>
    <property type="molecule type" value="Genomic_DNA"/>
</dbReference>
<feature type="domain" description="Protein translocase subunit SecDF P1" evidence="12">
    <location>
        <begin position="76"/>
        <end position="130"/>
    </location>
</feature>
<keyword evidence="8 9" id="KW-0472">Membrane</keyword>
<keyword evidence="6 9" id="KW-1133">Transmembrane helix</keyword>
<evidence type="ECO:0000259" key="11">
    <source>
        <dbReference type="Pfam" id="PF02355"/>
    </source>
</evidence>
<dbReference type="GO" id="GO:0006605">
    <property type="term" value="P:protein targeting"/>
    <property type="evidence" value="ECO:0007669"/>
    <property type="project" value="UniProtKB-UniRule"/>
</dbReference>
<dbReference type="InterPro" id="IPR022813">
    <property type="entry name" value="SecD/SecF_arch_bac"/>
</dbReference>
<evidence type="ECO:0000256" key="4">
    <source>
        <dbReference type="ARBA" id="ARBA00022692"/>
    </source>
</evidence>
<accession>A0A7R7DPA1</accession>
<feature type="transmembrane region" description="Helical" evidence="9">
    <location>
        <begin position="471"/>
        <end position="491"/>
    </location>
</feature>
<dbReference type="Gene3D" id="3.30.70.3220">
    <property type="match status" value="1"/>
</dbReference>
<evidence type="ECO:0000256" key="1">
    <source>
        <dbReference type="ARBA" id="ARBA00004651"/>
    </source>
</evidence>
<dbReference type="GO" id="GO:0015450">
    <property type="term" value="F:protein-transporting ATPase activity"/>
    <property type="evidence" value="ECO:0007669"/>
    <property type="project" value="InterPro"/>
</dbReference>
<keyword evidence="4 9" id="KW-0812">Transmembrane</keyword>
<feature type="region of interest" description="Disordered" evidence="10">
    <location>
        <begin position="619"/>
        <end position="641"/>
    </location>
</feature>
<feature type="transmembrane region" description="Helical" evidence="9">
    <location>
        <begin position="12"/>
        <end position="33"/>
    </location>
</feature>
<evidence type="ECO:0000256" key="2">
    <source>
        <dbReference type="ARBA" id="ARBA00022448"/>
    </source>
</evidence>
<dbReference type="InterPro" id="IPR055344">
    <property type="entry name" value="SecD_SecF_C_bact"/>
</dbReference>